<dbReference type="PRINTS" id="PR00625">
    <property type="entry name" value="JDOMAIN"/>
</dbReference>
<dbReference type="PANTHER" id="PTHR44157:SF1">
    <property type="entry name" value="DNAJ HOMOLOG SUBFAMILY C MEMBER 11"/>
    <property type="match status" value="1"/>
</dbReference>
<evidence type="ECO:0000256" key="3">
    <source>
        <dbReference type="ARBA" id="ARBA00023186"/>
    </source>
</evidence>
<evidence type="ECO:0000256" key="1">
    <source>
        <dbReference type="ARBA" id="ARBA00004370"/>
    </source>
</evidence>
<dbReference type="InterPro" id="IPR001623">
    <property type="entry name" value="DnaJ_domain"/>
</dbReference>
<dbReference type="CDD" id="cd06257">
    <property type="entry name" value="DnaJ"/>
    <property type="match status" value="1"/>
</dbReference>
<dbReference type="InterPro" id="IPR024586">
    <property type="entry name" value="DnaJ-like_C11_C"/>
</dbReference>
<organism evidence="6 7">
    <name type="scientific">Astrephomene gubernaculifera</name>
    <dbReference type="NCBI Taxonomy" id="47775"/>
    <lineage>
        <taxon>Eukaryota</taxon>
        <taxon>Viridiplantae</taxon>
        <taxon>Chlorophyta</taxon>
        <taxon>core chlorophytes</taxon>
        <taxon>Chlorophyceae</taxon>
        <taxon>CS clade</taxon>
        <taxon>Chlamydomonadales</taxon>
        <taxon>Astrephomenaceae</taxon>
        <taxon>Astrephomene</taxon>
    </lineage>
</organism>
<dbReference type="PROSITE" id="PS50076">
    <property type="entry name" value="DNAJ_2"/>
    <property type="match status" value="1"/>
</dbReference>
<dbReference type="InterPro" id="IPR036869">
    <property type="entry name" value="J_dom_sf"/>
</dbReference>
<dbReference type="GO" id="GO:0042407">
    <property type="term" value="P:cristae formation"/>
    <property type="evidence" value="ECO:0007669"/>
    <property type="project" value="TreeGrafter"/>
</dbReference>
<evidence type="ECO:0000256" key="2">
    <source>
        <dbReference type="ARBA" id="ARBA00023136"/>
    </source>
</evidence>
<feature type="region of interest" description="Disordered" evidence="4">
    <location>
        <begin position="488"/>
        <end position="544"/>
    </location>
</feature>
<gene>
    <name evidence="6" type="ORF">Agub_g10975</name>
</gene>
<dbReference type="GO" id="GO:0016020">
    <property type="term" value="C:membrane"/>
    <property type="evidence" value="ECO:0007669"/>
    <property type="project" value="UniProtKB-SubCell"/>
</dbReference>
<dbReference type="SMART" id="SM00271">
    <property type="entry name" value="DnaJ"/>
    <property type="match status" value="1"/>
</dbReference>
<dbReference type="Pfam" id="PF00226">
    <property type="entry name" value="DnaJ"/>
    <property type="match status" value="1"/>
</dbReference>
<keyword evidence="2" id="KW-0472">Membrane</keyword>
<protein>
    <recommendedName>
        <fullName evidence="5">J domain-containing protein</fullName>
    </recommendedName>
</protein>
<dbReference type="InterPro" id="IPR055225">
    <property type="entry name" value="DNAJC11-like_beta-barrel"/>
</dbReference>
<dbReference type="Pfam" id="PF11875">
    <property type="entry name" value="DnaJ-like_C11_C"/>
    <property type="match status" value="1"/>
</dbReference>
<comment type="caution">
    <text evidence="6">The sequence shown here is derived from an EMBL/GenBank/DDBJ whole genome shotgun (WGS) entry which is preliminary data.</text>
</comment>
<dbReference type="GO" id="GO:0005739">
    <property type="term" value="C:mitochondrion"/>
    <property type="evidence" value="ECO:0007669"/>
    <property type="project" value="GOC"/>
</dbReference>
<dbReference type="EMBL" id="BMAR01000027">
    <property type="protein sequence ID" value="GFR48961.1"/>
    <property type="molecule type" value="Genomic_DNA"/>
</dbReference>
<dbReference type="InterPro" id="IPR018253">
    <property type="entry name" value="DnaJ_domain_CS"/>
</dbReference>
<dbReference type="PROSITE" id="PS00636">
    <property type="entry name" value="DNAJ_1"/>
    <property type="match status" value="1"/>
</dbReference>
<dbReference type="Gene3D" id="1.10.287.110">
    <property type="entry name" value="DnaJ domain"/>
    <property type="match status" value="1"/>
</dbReference>
<comment type="subcellular location">
    <subcellularLocation>
        <location evidence="1">Membrane</location>
    </subcellularLocation>
</comment>
<dbReference type="SUPFAM" id="SSF46565">
    <property type="entry name" value="Chaperone J-domain"/>
    <property type="match status" value="1"/>
</dbReference>
<proteinExistence type="predicted"/>
<evidence type="ECO:0000313" key="6">
    <source>
        <dbReference type="EMBL" id="GFR48961.1"/>
    </source>
</evidence>
<evidence type="ECO:0000313" key="7">
    <source>
        <dbReference type="Proteomes" id="UP001054857"/>
    </source>
</evidence>
<keyword evidence="3" id="KW-0143">Chaperone</keyword>
<name>A0AAD3E062_9CHLO</name>
<dbReference type="AlphaFoldDB" id="A0AAD3E062"/>
<feature type="domain" description="J" evidence="5">
    <location>
        <begin position="15"/>
        <end position="83"/>
    </location>
</feature>
<feature type="compositionally biased region" description="Low complexity" evidence="4">
    <location>
        <begin position="488"/>
        <end position="540"/>
    </location>
</feature>
<keyword evidence="7" id="KW-1185">Reference proteome</keyword>
<dbReference type="Proteomes" id="UP001054857">
    <property type="component" value="Unassembled WGS sequence"/>
</dbReference>
<accession>A0AAD3E062</accession>
<dbReference type="PANTHER" id="PTHR44157">
    <property type="entry name" value="DNAJ HOMOLOG SUBFAMILY C MEMBER 11"/>
    <property type="match status" value="1"/>
</dbReference>
<evidence type="ECO:0000256" key="4">
    <source>
        <dbReference type="SAM" id="MobiDB-lite"/>
    </source>
</evidence>
<sequence length="659" mass="70301">MSNSDFEFPADDSGEYYAVLNLPRDAPDDEVRRAYRNMAQAYHPDKHTDPELKDKAQEAFSRLQEAYEVLSDPNRRQVYDVYGKAGLMAGFELGTKLDSLEEIKKKWEEFQKKQAAERSDAASNHRGTYLCKVDASDLRRSLTGQQPLFRQVVVQNSIDTPVGEGGDVAYIQGQAVLRNAAGAGNLIFGYRRVISPHDTLDGSAVLGLRCALSLTSTRQVTPYTTASLTSSYSVGSGWGMHLGSTRQLPYNMQATLGWMVGPSMASGMTFNISKRGTKYIAAAKLELGAVTAVSARLTYHPTPTYHLRAIVRAGGTGVDLELGAGRKWGPATAGYMGAVVGLQGVTVKGRLVRGGQTFEVPVVLSHAPDDLRALAAAYLLPPLAYVTLSRCVVRPLVRWQRQRKERRERQQHAEAVRGSLQKASSERLLIEPVARRKARSETAKRPLAGLIILDAVYGSVESYLAEAGPQQQAFAAAAAAESTAAATTAAAADRPAEAGASGRTEAAQGEGEAAAAAAAEEAPSTSAETATAPADAEATELPPPPPWLPVAAALQYIVVDSKLTLHPGISKKSLMGFADPMPGADESTVRQLYVAYSYGSRVYEVTVDDTAALQLPSAVGAVAVADVGRQQALLRLGAAQYGVPELLSKPTTPMSTPRG</sequence>
<evidence type="ECO:0000259" key="5">
    <source>
        <dbReference type="PROSITE" id="PS50076"/>
    </source>
</evidence>
<dbReference type="InterPro" id="IPR052243">
    <property type="entry name" value="Mito_inner_membrane_organizer"/>
</dbReference>
<dbReference type="Pfam" id="PF22774">
    <property type="entry name" value="DNAJC11_beta-barrel"/>
    <property type="match status" value="1"/>
</dbReference>
<reference evidence="6 7" key="1">
    <citation type="journal article" date="2021" name="Sci. Rep.">
        <title>Genome sequencing of the multicellular alga Astrephomene provides insights into convergent evolution of germ-soma differentiation.</title>
        <authorList>
            <person name="Yamashita S."/>
            <person name="Yamamoto K."/>
            <person name="Matsuzaki R."/>
            <person name="Suzuki S."/>
            <person name="Yamaguchi H."/>
            <person name="Hirooka S."/>
            <person name="Minakuchi Y."/>
            <person name="Miyagishima S."/>
            <person name="Kawachi M."/>
            <person name="Toyoda A."/>
            <person name="Nozaki H."/>
        </authorList>
    </citation>
    <scope>NUCLEOTIDE SEQUENCE [LARGE SCALE GENOMIC DNA]</scope>
    <source>
        <strain evidence="6 7">NIES-4017</strain>
    </source>
</reference>